<evidence type="ECO:0000256" key="1">
    <source>
        <dbReference type="RuleBase" id="RU003682"/>
    </source>
</evidence>
<name>E7C3D0_9BACT</name>
<keyword evidence="1" id="KW-0408">Iron</keyword>
<feature type="region of interest" description="Disordered" evidence="2">
    <location>
        <begin position="148"/>
        <end position="167"/>
    </location>
</feature>
<evidence type="ECO:0000259" key="3">
    <source>
        <dbReference type="PROSITE" id="PS51471"/>
    </source>
</evidence>
<dbReference type="Pfam" id="PF13640">
    <property type="entry name" value="2OG-FeII_Oxy_3"/>
    <property type="match status" value="1"/>
</dbReference>
<organism evidence="4">
    <name type="scientific">uncultured nuHF2 cluster bacterium HF0130_29D04</name>
    <dbReference type="NCBI Taxonomy" id="723587"/>
    <lineage>
        <taxon>Bacteria</taxon>
        <taxon>environmental samples</taxon>
    </lineage>
</organism>
<keyword evidence="1" id="KW-0479">Metal-binding</keyword>
<dbReference type="PROSITE" id="PS51471">
    <property type="entry name" value="FE2OG_OXY"/>
    <property type="match status" value="1"/>
</dbReference>
<feature type="domain" description="Fe2OG dioxygenase" evidence="3">
    <location>
        <begin position="85"/>
        <end position="210"/>
    </location>
</feature>
<dbReference type="InterPro" id="IPR005123">
    <property type="entry name" value="Oxoglu/Fe-dep_dioxygenase_dom"/>
</dbReference>
<proteinExistence type="inferred from homology"/>
<dbReference type="EMBL" id="GU567970">
    <property type="protein sequence ID" value="ADI21954.1"/>
    <property type="molecule type" value="Genomic_DNA"/>
</dbReference>
<dbReference type="Gene3D" id="2.60.120.620">
    <property type="entry name" value="q2cbj1_9rhob like domain"/>
    <property type="match status" value="1"/>
</dbReference>
<protein>
    <recommendedName>
        <fullName evidence="3">Fe2OG dioxygenase domain-containing protein</fullName>
    </recommendedName>
</protein>
<accession>E7C3D0</accession>
<comment type="similarity">
    <text evidence="1">Belongs to the iron/ascorbate-dependent oxidoreductase family.</text>
</comment>
<evidence type="ECO:0000256" key="2">
    <source>
        <dbReference type="SAM" id="MobiDB-lite"/>
    </source>
</evidence>
<evidence type="ECO:0000313" key="4">
    <source>
        <dbReference type="EMBL" id="ADI21954.1"/>
    </source>
</evidence>
<sequence>MNKSLESFIVYPEAVSAEMCDKIILTGEKIDPKPGKVATENGFDVNTSKRSDKIAIIPHHTDTKWLYDELWEIVLEINRQNWGYNIEALEELQYSQYFKDHFFGWHRDTIDRVGRLSKSNRPDLTRKISLSIQLSDPTEYSGGVLELNQNEMGDPETPDTSDPKTRSGEIDIREMAASRGSIIAFPSIIRHRVSPIRRGCRKALVAWVGGKDV</sequence>
<dbReference type="GO" id="GO:0046872">
    <property type="term" value="F:metal ion binding"/>
    <property type="evidence" value="ECO:0007669"/>
    <property type="project" value="UniProtKB-KW"/>
</dbReference>
<keyword evidence="1" id="KW-0560">Oxidoreductase</keyword>
<dbReference type="GO" id="GO:0016491">
    <property type="term" value="F:oxidoreductase activity"/>
    <property type="evidence" value="ECO:0007669"/>
    <property type="project" value="UniProtKB-KW"/>
</dbReference>
<reference evidence="4" key="1">
    <citation type="submission" date="2010-01" db="EMBL/GenBank/DDBJ databases">
        <title>Genome fragments of uncultured bacteria from the North Pacific subtropical Gyre.</title>
        <authorList>
            <person name="Pham V.D."/>
            <person name="Delong E.F."/>
        </authorList>
    </citation>
    <scope>NUCLEOTIDE SEQUENCE</scope>
</reference>
<dbReference type="AlphaFoldDB" id="E7C3D0"/>
<dbReference type="InterPro" id="IPR044862">
    <property type="entry name" value="Pro_4_hyd_alph_FE2OG_OXY"/>
</dbReference>